<comment type="caution">
    <text evidence="2">The sequence shown here is derived from an EMBL/GenBank/DDBJ whole genome shotgun (WGS) entry which is preliminary data.</text>
</comment>
<dbReference type="Pfam" id="PF13630">
    <property type="entry name" value="SdpI"/>
    <property type="match status" value="1"/>
</dbReference>
<keyword evidence="1" id="KW-1133">Transmembrane helix</keyword>
<evidence type="ECO:0008006" key="4">
    <source>
        <dbReference type="Google" id="ProtNLM"/>
    </source>
</evidence>
<evidence type="ECO:0000256" key="1">
    <source>
        <dbReference type="SAM" id="Phobius"/>
    </source>
</evidence>
<feature type="transmembrane region" description="Helical" evidence="1">
    <location>
        <begin position="6"/>
        <end position="23"/>
    </location>
</feature>
<evidence type="ECO:0000313" key="3">
    <source>
        <dbReference type="Proteomes" id="UP000076947"/>
    </source>
</evidence>
<organism evidence="2 3">
    <name type="scientific">Corynebacterium stationis</name>
    <dbReference type="NCBI Taxonomy" id="1705"/>
    <lineage>
        <taxon>Bacteria</taxon>
        <taxon>Bacillati</taxon>
        <taxon>Actinomycetota</taxon>
        <taxon>Actinomycetes</taxon>
        <taxon>Mycobacteriales</taxon>
        <taxon>Corynebacteriaceae</taxon>
        <taxon>Corynebacterium</taxon>
    </lineage>
</organism>
<keyword evidence="1" id="KW-0472">Membrane</keyword>
<name>A0A177IN83_9CORY</name>
<proteinExistence type="predicted"/>
<dbReference type="AlphaFoldDB" id="A0A177IN83"/>
<feature type="transmembrane region" description="Helical" evidence="1">
    <location>
        <begin position="61"/>
        <end position="79"/>
    </location>
</feature>
<feature type="transmembrane region" description="Helical" evidence="1">
    <location>
        <begin position="85"/>
        <end position="102"/>
    </location>
</feature>
<evidence type="ECO:0000313" key="2">
    <source>
        <dbReference type="EMBL" id="OAH30323.1"/>
    </source>
</evidence>
<sequence>MTVYSIIMAVTFLIAGSGLFYAANKMARGQLPMNSWVGLRTPKLMASDEAWIQGHKAASGYLKFSGIALATFGVLYLFIEESAIGLLSIPVIIVLFIGTVLANQKANAAITQ</sequence>
<keyword evidence="1" id="KW-0812">Transmembrane</keyword>
<reference evidence="3" key="1">
    <citation type="submission" date="2016-02" db="EMBL/GenBank/DDBJ databases">
        <authorList>
            <person name="Kaur G."/>
            <person name="Nair G.R."/>
            <person name="Mayilraj S."/>
        </authorList>
    </citation>
    <scope>NUCLEOTIDE SEQUENCE [LARGE SCALE GENOMIC DNA]</scope>
    <source>
        <strain evidence="3">GA-15</strain>
    </source>
</reference>
<protein>
    <recommendedName>
        <fullName evidence="4">SdpI family protein</fullName>
    </recommendedName>
</protein>
<keyword evidence="3" id="KW-1185">Reference proteome</keyword>
<dbReference type="InterPro" id="IPR025962">
    <property type="entry name" value="SdpI/YhfL"/>
</dbReference>
<dbReference type="OrthoDB" id="4481397at2"/>
<dbReference type="Proteomes" id="UP000076947">
    <property type="component" value="Unassembled WGS sequence"/>
</dbReference>
<gene>
    <name evidence="2" type="ORF">AYJ05_06105</name>
</gene>
<accession>A0A177IN83</accession>
<dbReference type="EMBL" id="LSTQ01000008">
    <property type="protein sequence ID" value="OAH30323.1"/>
    <property type="molecule type" value="Genomic_DNA"/>
</dbReference>